<dbReference type="Pfam" id="PF00383">
    <property type="entry name" value="dCMP_cyt_deam_1"/>
    <property type="match status" value="1"/>
</dbReference>
<evidence type="ECO:0000313" key="4">
    <source>
        <dbReference type="Proteomes" id="UP000256964"/>
    </source>
</evidence>
<dbReference type="AlphaFoldDB" id="A0A371D593"/>
<sequence>MNKTQYYLSQCAEAASKSSMCFTLGAVMVKGGKVISSGYNHHRPHYDGAEVRTHGHRKPVSMHAEMHAIFSLTGMSPSFKTQVQGMERRGQKGQRALRDTSRGPATPPPPSGTSSASSPPPSSGSYKRPKGKSRRSRRSSSRSQSPSVCSGGSSYSDEESNGGESRPSASHGRLHPFGPASDCDTSCNTNMNTATRLKDGDRGWDARRRDPRANGADLYVARFTKNGMGSAKPCWRCLEWCRWAGVKRIFHWDADEGRFLVVKVNDAQSGQYETHADIRLFAGLGW</sequence>
<feature type="compositionally biased region" description="Low complexity" evidence="1">
    <location>
        <begin position="141"/>
        <end position="155"/>
    </location>
</feature>
<dbReference type="GO" id="GO:0006139">
    <property type="term" value="P:nucleobase-containing compound metabolic process"/>
    <property type="evidence" value="ECO:0007669"/>
    <property type="project" value="UniProtKB-ARBA"/>
</dbReference>
<dbReference type="SUPFAM" id="SSF53927">
    <property type="entry name" value="Cytidine deaminase-like"/>
    <property type="match status" value="1"/>
</dbReference>
<keyword evidence="4" id="KW-1185">Reference proteome</keyword>
<feature type="compositionally biased region" description="Basic residues" evidence="1">
    <location>
        <begin position="127"/>
        <end position="140"/>
    </location>
</feature>
<dbReference type="Proteomes" id="UP000256964">
    <property type="component" value="Unassembled WGS sequence"/>
</dbReference>
<proteinExistence type="predicted"/>
<dbReference type="Gene3D" id="3.40.140.10">
    <property type="entry name" value="Cytidine Deaminase, domain 2"/>
    <property type="match status" value="1"/>
</dbReference>
<protein>
    <recommendedName>
        <fullName evidence="2">CMP/dCMP-type deaminase domain-containing protein</fullName>
    </recommendedName>
</protein>
<feature type="compositionally biased region" description="Basic and acidic residues" evidence="1">
    <location>
        <begin position="86"/>
        <end position="101"/>
    </location>
</feature>
<feature type="region of interest" description="Disordered" evidence="1">
    <location>
        <begin position="82"/>
        <end position="188"/>
    </location>
</feature>
<evidence type="ECO:0000313" key="3">
    <source>
        <dbReference type="EMBL" id="RDX47700.1"/>
    </source>
</evidence>
<feature type="domain" description="CMP/dCMP-type deaminase" evidence="2">
    <location>
        <begin position="1"/>
        <end position="74"/>
    </location>
</feature>
<reference evidence="3 4" key="1">
    <citation type="journal article" date="2018" name="Biotechnol. Biofuels">
        <title>Integrative visual omics of the white-rot fungus Polyporus brumalis exposes the biotechnological potential of its oxidative enzymes for delignifying raw plant biomass.</title>
        <authorList>
            <person name="Miyauchi S."/>
            <person name="Rancon A."/>
            <person name="Drula E."/>
            <person name="Hage H."/>
            <person name="Chaduli D."/>
            <person name="Favel A."/>
            <person name="Grisel S."/>
            <person name="Henrissat B."/>
            <person name="Herpoel-Gimbert I."/>
            <person name="Ruiz-Duenas F.J."/>
            <person name="Chevret D."/>
            <person name="Hainaut M."/>
            <person name="Lin J."/>
            <person name="Wang M."/>
            <person name="Pangilinan J."/>
            <person name="Lipzen A."/>
            <person name="Lesage-Meessen L."/>
            <person name="Navarro D."/>
            <person name="Riley R."/>
            <person name="Grigoriev I.V."/>
            <person name="Zhou S."/>
            <person name="Raouche S."/>
            <person name="Rosso M.N."/>
        </authorList>
    </citation>
    <scope>NUCLEOTIDE SEQUENCE [LARGE SCALE GENOMIC DNA]</scope>
    <source>
        <strain evidence="3 4">BRFM 1820</strain>
    </source>
</reference>
<dbReference type="InterPro" id="IPR016193">
    <property type="entry name" value="Cytidine_deaminase-like"/>
</dbReference>
<dbReference type="InterPro" id="IPR002125">
    <property type="entry name" value="CMP_dCMP_dom"/>
</dbReference>
<dbReference type="OrthoDB" id="9972196at2759"/>
<evidence type="ECO:0000256" key="1">
    <source>
        <dbReference type="SAM" id="MobiDB-lite"/>
    </source>
</evidence>
<organism evidence="3 4">
    <name type="scientific">Lentinus brumalis</name>
    <dbReference type="NCBI Taxonomy" id="2498619"/>
    <lineage>
        <taxon>Eukaryota</taxon>
        <taxon>Fungi</taxon>
        <taxon>Dikarya</taxon>
        <taxon>Basidiomycota</taxon>
        <taxon>Agaricomycotina</taxon>
        <taxon>Agaricomycetes</taxon>
        <taxon>Polyporales</taxon>
        <taxon>Polyporaceae</taxon>
        <taxon>Lentinus</taxon>
    </lineage>
</organism>
<dbReference type="EMBL" id="KZ857417">
    <property type="protein sequence ID" value="RDX47700.1"/>
    <property type="molecule type" value="Genomic_DNA"/>
</dbReference>
<dbReference type="GO" id="GO:0003824">
    <property type="term" value="F:catalytic activity"/>
    <property type="evidence" value="ECO:0007669"/>
    <property type="project" value="InterPro"/>
</dbReference>
<accession>A0A371D593</accession>
<name>A0A371D593_9APHY</name>
<evidence type="ECO:0000259" key="2">
    <source>
        <dbReference type="Pfam" id="PF00383"/>
    </source>
</evidence>
<gene>
    <name evidence="3" type="ORF">OH76DRAFT_1384976</name>
</gene>